<comment type="subcellular location">
    <subcellularLocation>
        <location evidence="1">Membrane</location>
        <topology evidence="1">Multi-pass membrane protein</topology>
    </subcellularLocation>
</comment>
<sequence>METLRDSKVWVMALFAAVANILNSLTNQRQLIVSQFGFSTIQTTLIGCVDGVVLILTIWLGVTLATVPAIGRGYAGILMFVPALLGCLVVNLLPSHTKVGLLFGYWLSIFAIAPFAIFLGWVSTLTSGHTKRITTNAIVLIAYSIGNFAGPFVWEKKYQPRNHVPWDLLSASVGASAVLMWVLRWMLARENKKRDMETRDDTYDNVFITHVNADGTTEQKQVDKVSLTLGGFGDKTH</sequence>
<feature type="transmembrane region" description="Helical" evidence="6">
    <location>
        <begin position="74"/>
        <end position="93"/>
    </location>
</feature>
<dbReference type="InterPro" id="IPR036259">
    <property type="entry name" value="MFS_trans_sf"/>
</dbReference>
<reference evidence="7 8" key="1">
    <citation type="submission" date="2024-05" db="EMBL/GenBank/DDBJ databases">
        <title>A draft genome resource for the thread blight pathogen Marasmius tenuissimus strain MS-2.</title>
        <authorList>
            <person name="Yulfo-Soto G.E."/>
            <person name="Baruah I.K."/>
            <person name="Amoako-Attah I."/>
            <person name="Bukari Y."/>
            <person name="Meinhardt L.W."/>
            <person name="Bailey B.A."/>
            <person name="Cohen S.P."/>
        </authorList>
    </citation>
    <scope>NUCLEOTIDE SEQUENCE [LARGE SCALE GENOMIC DNA]</scope>
    <source>
        <strain evidence="7 8">MS-2</strain>
    </source>
</reference>
<dbReference type="PANTHER" id="PTHR43791:SF63">
    <property type="entry name" value="HIGH AFFINITY CYSTEINE TRANSPORTER"/>
    <property type="match status" value="1"/>
</dbReference>
<evidence type="ECO:0000256" key="6">
    <source>
        <dbReference type="SAM" id="Phobius"/>
    </source>
</evidence>
<keyword evidence="5 6" id="KW-0472">Membrane</keyword>
<dbReference type="SUPFAM" id="SSF103473">
    <property type="entry name" value="MFS general substrate transporter"/>
    <property type="match status" value="1"/>
</dbReference>
<comment type="caution">
    <text evidence="7">The sequence shown here is derived from an EMBL/GenBank/DDBJ whole genome shotgun (WGS) entry which is preliminary data.</text>
</comment>
<evidence type="ECO:0000313" key="7">
    <source>
        <dbReference type="EMBL" id="KAL0066481.1"/>
    </source>
</evidence>
<name>A0ABR2ZZI9_9AGAR</name>
<proteinExistence type="predicted"/>
<dbReference type="EMBL" id="JBBXMP010000035">
    <property type="protein sequence ID" value="KAL0066481.1"/>
    <property type="molecule type" value="Genomic_DNA"/>
</dbReference>
<evidence type="ECO:0000256" key="3">
    <source>
        <dbReference type="ARBA" id="ARBA00022692"/>
    </source>
</evidence>
<keyword evidence="8" id="KW-1185">Reference proteome</keyword>
<dbReference type="PANTHER" id="PTHR43791">
    <property type="entry name" value="PERMEASE-RELATED"/>
    <property type="match status" value="1"/>
</dbReference>
<organism evidence="7 8">
    <name type="scientific">Marasmius tenuissimus</name>
    <dbReference type="NCBI Taxonomy" id="585030"/>
    <lineage>
        <taxon>Eukaryota</taxon>
        <taxon>Fungi</taxon>
        <taxon>Dikarya</taxon>
        <taxon>Basidiomycota</taxon>
        <taxon>Agaricomycotina</taxon>
        <taxon>Agaricomycetes</taxon>
        <taxon>Agaricomycetidae</taxon>
        <taxon>Agaricales</taxon>
        <taxon>Marasmiineae</taxon>
        <taxon>Marasmiaceae</taxon>
        <taxon>Marasmius</taxon>
    </lineage>
</organism>
<feature type="transmembrane region" description="Helical" evidence="6">
    <location>
        <begin position="99"/>
        <end position="121"/>
    </location>
</feature>
<evidence type="ECO:0000256" key="5">
    <source>
        <dbReference type="ARBA" id="ARBA00023136"/>
    </source>
</evidence>
<evidence type="ECO:0000256" key="2">
    <source>
        <dbReference type="ARBA" id="ARBA00022448"/>
    </source>
</evidence>
<keyword evidence="4 6" id="KW-1133">Transmembrane helix</keyword>
<gene>
    <name evidence="7" type="ORF">AAF712_006524</name>
</gene>
<feature type="transmembrane region" description="Helical" evidence="6">
    <location>
        <begin position="133"/>
        <end position="154"/>
    </location>
</feature>
<feature type="transmembrane region" description="Helical" evidence="6">
    <location>
        <begin position="40"/>
        <end position="62"/>
    </location>
</feature>
<protein>
    <submittedName>
        <fullName evidence="7">Uncharacterized protein</fullName>
    </submittedName>
</protein>
<accession>A0ABR2ZZI9</accession>
<keyword evidence="3 6" id="KW-0812">Transmembrane</keyword>
<evidence type="ECO:0000256" key="1">
    <source>
        <dbReference type="ARBA" id="ARBA00004141"/>
    </source>
</evidence>
<keyword evidence="2" id="KW-0813">Transport</keyword>
<dbReference type="Proteomes" id="UP001437256">
    <property type="component" value="Unassembled WGS sequence"/>
</dbReference>
<feature type="transmembrane region" description="Helical" evidence="6">
    <location>
        <begin position="166"/>
        <end position="187"/>
    </location>
</feature>
<evidence type="ECO:0000256" key="4">
    <source>
        <dbReference type="ARBA" id="ARBA00022989"/>
    </source>
</evidence>
<evidence type="ECO:0000313" key="8">
    <source>
        <dbReference type="Proteomes" id="UP001437256"/>
    </source>
</evidence>